<evidence type="ECO:0000256" key="5">
    <source>
        <dbReference type="SAM" id="MobiDB-lite"/>
    </source>
</evidence>
<dbReference type="PROSITE" id="PS50089">
    <property type="entry name" value="ZF_RING_2"/>
    <property type="match status" value="1"/>
</dbReference>
<keyword evidence="1" id="KW-0677">Repeat</keyword>
<evidence type="ECO:0000313" key="8">
    <source>
        <dbReference type="Proteomes" id="UP000007799"/>
    </source>
</evidence>
<feature type="compositionally biased region" description="Basic residues" evidence="5">
    <location>
        <begin position="178"/>
        <end position="187"/>
    </location>
</feature>
<dbReference type="PANTHER" id="PTHR24201">
    <property type="entry name" value="ANK_REP_REGION DOMAIN-CONTAINING PROTEIN"/>
    <property type="match status" value="1"/>
</dbReference>
<dbReference type="SUPFAM" id="SSF57850">
    <property type="entry name" value="RING/U-box"/>
    <property type="match status" value="1"/>
</dbReference>
<feature type="compositionally biased region" description="Basic residues" evidence="5">
    <location>
        <begin position="338"/>
        <end position="350"/>
    </location>
</feature>
<dbReference type="OMA" id="NSICAYT"/>
<keyword evidence="4" id="KW-0863">Zinc-finger</keyword>
<dbReference type="PROSITE" id="PS50297">
    <property type="entry name" value="ANK_REP_REGION"/>
    <property type="match status" value="1"/>
</dbReference>
<dbReference type="InterPro" id="IPR013083">
    <property type="entry name" value="Znf_RING/FYVE/PHD"/>
</dbReference>
<feature type="domain" description="RING-type" evidence="6">
    <location>
        <begin position="405"/>
        <end position="447"/>
    </location>
</feature>
<dbReference type="Gene3D" id="1.25.40.20">
    <property type="entry name" value="Ankyrin repeat-containing domain"/>
    <property type="match status" value="1"/>
</dbReference>
<dbReference type="Proteomes" id="UP000007799">
    <property type="component" value="Unassembled WGS sequence"/>
</dbReference>
<dbReference type="eggNOG" id="KOG3836">
    <property type="taxonomic scope" value="Eukaryota"/>
</dbReference>
<feature type="compositionally biased region" description="Low complexity" evidence="5">
    <location>
        <begin position="310"/>
        <end position="322"/>
    </location>
</feature>
<keyword evidence="4" id="KW-0479">Metal-binding</keyword>
<evidence type="ECO:0000256" key="4">
    <source>
        <dbReference type="PROSITE-ProRule" id="PRU00175"/>
    </source>
</evidence>
<dbReference type="STRING" id="946362.F2ULB9"/>
<dbReference type="Gene3D" id="3.30.40.10">
    <property type="entry name" value="Zinc/RING finger domain, C3HC4 (zinc finger)"/>
    <property type="match status" value="1"/>
</dbReference>
<keyword evidence="8" id="KW-1185">Reference proteome</keyword>
<dbReference type="PROSITE" id="PS50088">
    <property type="entry name" value="ANK_REPEAT"/>
    <property type="match status" value="1"/>
</dbReference>
<name>F2ULB9_SALR5</name>
<evidence type="ECO:0000256" key="3">
    <source>
        <dbReference type="PROSITE-ProRule" id="PRU00023"/>
    </source>
</evidence>
<dbReference type="AlphaFoldDB" id="F2ULB9"/>
<keyword evidence="4" id="KW-0862">Zinc</keyword>
<proteinExistence type="predicted"/>
<feature type="compositionally biased region" description="Gly residues" evidence="5">
    <location>
        <begin position="323"/>
        <end position="334"/>
    </location>
</feature>
<feature type="region of interest" description="Disordered" evidence="5">
    <location>
        <begin position="147"/>
        <end position="238"/>
    </location>
</feature>
<evidence type="ECO:0000256" key="2">
    <source>
        <dbReference type="ARBA" id="ARBA00023043"/>
    </source>
</evidence>
<dbReference type="RefSeq" id="XP_004989982.1">
    <property type="nucleotide sequence ID" value="XM_004989925.1"/>
</dbReference>
<dbReference type="KEGG" id="sre:PTSG_09553"/>
<dbReference type="GeneID" id="16070535"/>
<dbReference type="SUPFAM" id="SSF48403">
    <property type="entry name" value="Ankyrin repeat"/>
    <property type="match status" value="1"/>
</dbReference>
<feature type="compositionally biased region" description="Low complexity" evidence="5">
    <location>
        <begin position="213"/>
        <end position="238"/>
    </location>
</feature>
<keyword evidence="2 3" id="KW-0040">ANK repeat</keyword>
<evidence type="ECO:0000259" key="6">
    <source>
        <dbReference type="PROSITE" id="PS50089"/>
    </source>
</evidence>
<dbReference type="SMART" id="SM00184">
    <property type="entry name" value="RING"/>
    <property type="match status" value="1"/>
</dbReference>
<dbReference type="EMBL" id="GL832980">
    <property type="protein sequence ID" value="EGD77918.1"/>
    <property type="molecule type" value="Genomic_DNA"/>
</dbReference>
<dbReference type="Pfam" id="PF15227">
    <property type="entry name" value="zf-C3HC4_4"/>
    <property type="match status" value="1"/>
</dbReference>
<dbReference type="InterPro" id="IPR036770">
    <property type="entry name" value="Ankyrin_rpt-contain_sf"/>
</dbReference>
<dbReference type="OrthoDB" id="654191at2759"/>
<protein>
    <recommendedName>
        <fullName evidence="6">RING-type domain-containing protein</fullName>
    </recommendedName>
</protein>
<evidence type="ECO:0000313" key="7">
    <source>
        <dbReference type="EMBL" id="EGD77918.1"/>
    </source>
</evidence>
<reference evidence="7" key="1">
    <citation type="submission" date="2009-08" db="EMBL/GenBank/DDBJ databases">
        <title>Annotation of Salpingoeca rosetta.</title>
        <authorList>
            <consortium name="The Broad Institute Genome Sequencing Platform"/>
            <person name="Russ C."/>
            <person name="Cuomo C."/>
            <person name="Burger G."/>
            <person name="Gray M.W."/>
            <person name="Holland P.W.H."/>
            <person name="King N."/>
            <person name="Lang F.B.F."/>
            <person name="Roger A.J."/>
            <person name="Ruiz-Trillo I."/>
            <person name="Young S.K."/>
            <person name="Zeng Q."/>
            <person name="Gargeya S."/>
            <person name="Alvarado L."/>
            <person name="Berlin A."/>
            <person name="Chapman S.B."/>
            <person name="Chen Z."/>
            <person name="Freedman E."/>
            <person name="Gellesch M."/>
            <person name="Goldberg J."/>
            <person name="Griggs A."/>
            <person name="Gujja S."/>
            <person name="Heilman E."/>
            <person name="Heiman D."/>
            <person name="Howarth C."/>
            <person name="Mehta T."/>
            <person name="Neiman D."/>
            <person name="Pearson M."/>
            <person name="Roberts A."/>
            <person name="Saif S."/>
            <person name="Shea T."/>
            <person name="Shenoy N."/>
            <person name="Sisk P."/>
            <person name="Stolte C."/>
            <person name="Sykes S."/>
            <person name="White J."/>
            <person name="Yandava C."/>
            <person name="Haas B."/>
            <person name="Nusbaum C."/>
            <person name="Birren B."/>
        </authorList>
    </citation>
    <scope>NUCLEOTIDE SEQUENCE [LARGE SCALE GENOMIC DNA]</scope>
    <source>
        <strain evidence="7">ATCC 50818</strain>
    </source>
</reference>
<dbReference type="GO" id="GO:0008270">
    <property type="term" value="F:zinc ion binding"/>
    <property type="evidence" value="ECO:0007669"/>
    <property type="project" value="UniProtKB-KW"/>
</dbReference>
<dbReference type="InterPro" id="IPR002110">
    <property type="entry name" value="Ankyrin_rpt"/>
</dbReference>
<feature type="repeat" description="ANK" evidence="3">
    <location>
        <begin position="74"/>
        <end position="106"/>
    </location>
</feature>
<gene>
    <name evidence="7" type="ORF">PTSG_09553</name>
</gene>
<feature type="region of interest" description="Disordered" evidence="5">
    <location>
        <begin position="243"/>
        <end position="262"/>
    </location>
</feature>
<dbReference type="InterPro" id="IPR001841">
    <property type="entry name" value="Znf_RING"/>
</dbReference>
<dbReference type="Pfam" id="PF12796">
    <property type="entry name" value="Ank_2"/>
    <property type="match status" value="1"/>
</dbReference>
<dbReference type="InterPro" id="IPR050776">
    <property type="entry name" value="Ank_Repeat/CDKN_Inhibitor"/>
</dbReference>
<dbReference type="InParanoid" id="F2ULB9"/>
<organism evidence="8">
    <name type="scientific">Salpingoeca rosetta (strain ATCC 50818 / BSB-021)</name>
    <dbReference type="NCBI Taxonomy" id="946362"/>
    <lineage>
        <taxon>Eukaryota</taxon>
        <taxon>Choanoflagellata</taxon>
        <taxon>Craspedida</taxon>
        <taxon>Salpingoecidae</taxon>
        <taxon>Salpingoeca</taxon>
    </lineage>
</organism>
<sequence length="479" mass="52301">MPTHQHLNSILLSSVQRNDLLHVRLILAQGANPNATNTCGWTALHFAAELPRRTAILFALLHAGARVNSICAYTGQTPLHVASIAGNLPAVKLLLNCGADMFLRDFNNQTPREVARPSSLLRRVVLGPTAYDYLTALEHTMLVVSPNALRHHPPNPLQAGRSPAVRRQQHQQQQRQFRQPRHHHRRGTQGGSDGDDRRQLLQDPGTPNMVHRAALPAPTATTTSATATPATVTTADAATSTRAGGVTIAGTTNDGNQQRRRRRVRVFGRWLPFGGTTRQDAQQALTPTGDADEDEDSNHVELQPAHLIHQHQQQQQQQQHGRNGAGNGTGGGDTGIVRRSRCSFGWRRRSSSSNNSNSSADHRDTSKCTGKRGRICQNKLQAGRADGRIKLTPSQVAQLATALECGICLDTMEDPVTLPCGHSFCGHCCQQLVSSTRARYFSCPLDRSKFPRHMPLGTAVTLRNVVACINRHKSVTTCL</sequence>
<feature type="region of interest" description="Disordered" evidence="5">
    <location>
        <begin position="272"/>
        <end position="370"/>
    </location>
</feature>
<dbReference type="SMART" id="SM00248">
    <property type="entry name" value="ANK"/>
    <property type="match status" value="3"/>
</dbReference>
<feature type="compositionally biased region" description="Polar residues" evidence="5">
    <location>
        <begin position="276"/>
        <end position="286"/>
    </location>
</feature>
<accession>F2ULB9</accession>
<evidence type="ECO:0000256" key="1">
    <source>
        <dbReference type="ARBA" id="ARBA00022737"/>
    </source>
</evidence>